<dbReference type="Proteomes" id="UP000199529">
    <property type="component" value="Unassembled WGS sequence"/>
</dbReference>
<dbReference type="CDD" id="cd08862">
    <property type="entry name" value="SRPBCC_Smu440-like"/>
    <property type="match status" value="1"/>
</dbReference>
<dbReference type="InterPro" id="IPR023393">
    <property type="entry name" value="START-like_dom_sf"/>
</dbReference>
<dbReference type="SUPFAM" id="SSF55961">
    <property type="entry name" value="Bet v1-like"/>
    <property type="match status" value="1"/>
</dbReference>
<protein>
    <submittedName>
        <fullName evidence="1">Polyketide cyclase / dehydrase and lipid transport</fullName>
    </submittedName>
</protein>
<dbReference type="EMBL" id="FNOK01000088">
    <property type="protein sequence ID" value="SDZ51794.1"/>
    <property type="molecule type" value="Genomic_DNA"/>
</dbReference>
<name>A0A1H3TNI2_9PSEU</name>
<evidence type="ECO:0000313" key="2">
    <source>
        <dbReference type="Proteomes" id="UP000199529"/>
    </source>
</evidence>
<keyword evidence="2" id="KW-1185">Reference proteome</keyword>
<dbReference type="Gene3D" id="3.30.530.20">
    <property type="match status" value="1"/>
</dbReference>
<dbReference type="Pfam" id="PF10604">
    <property type="entry name" value="Polyketide_cyc2"/>
    <property type="match status" value="1"/>
</dbReference>
<dbReference type="AlphaFoldDB" id="A0A1H3TNI2"/>
<proteinExistence type="predicted"/>
<reference evidence="2" key="1">
    <citation type="submission" date="2016-10" db="EMBL/GenBank/DDBJ databases">
        <authorList>
            <person name="Varghese N."/>
            <person name="Submissions S."/>
        </authorList>
    </citation>
    <scope>NUCLEOTIDE SEQUENCE [LARGE SCALE GENOMIC DNA]</scope>
    <source>
        <strain evidence="2">CGMCC 4.3530</strain>
    </source>
</reference>
<organism evidence="1 2">
    <name type="scientific">Saccharopolyspora shandongensis</name>
    <dbReference type="NCBI Taxonomy" id="418495"/>
    <lineage>
        <taxon>Bacteria</taxon>
        <taxon>Bacillati</taxon>
        <taxon>Actinomycetota</taxon>
        <taxon>Actinomycetes</taxon>
        <taxon>Pseudonocardiales</taxon>
        <taxon>Pseudonocardiaceae</taxon>
        <taxon>Saccharopolyspora</taxon>
    </lineage>
</organism>
<accession>A0A1H3TNI2</accession>
<dbReference type="STRING" id="418495.SAMN05216215_10887"/>
<evidence type="ECO:0000313" key="1">
    <source>
        <dbReference type="EMBL" id="SDZ51794.1"/>
    </source>
</evidence>
<gene>
    <name evidence="1" type="ORF">SAMN05216215_10887</name>
</gene>
<dbReference type="InterPro" id="IPR019587">
    <property type="entry name" value="Polyketide_cyclase/dehydratase"/>
</dbReference>
<dbReference type="OrthoDB" id="191189at2"/>
<sequence>MHDVLAPRRGFAKSAGTRSFGGTLPAMRHETTVAIAASPAEVWAVLADVLNWPEWTPTATSIAALDGELRVGHRFLVKQPGVAAAVWDVVEVEPGASFVWATRFGGGRMVATHRIEATDAGSEVRLQIDFTGGFAWLLTPVVAGRIRRFVESEAAALKRTCEAPDH</sequence>